<evidence type="ECO:0000256" key="4">
    <source>
        <dbReference type="ARBA" id="ARBA00022989"/>
    </source>
</evidence>
<keyword evidence="11" id="KW-1185">Reference proteome</keyword>
<evidence type="ECO:0000256" key="9">
    <source>
        <dbReference type="SAM" id="Phobius"/>
    </source>
</evidence>
<evidence type="ECO:0000256" key="1">
    <source>
        <dbReference type="ARBA" id="ARBA00022448"/>
    </source>
</evidence>
<dbReference type="KEGG" id="mear:Mpt1_c12020"/>
<keyword evidence="3" id="KW-0653">Protein transport</keyword>
<keyword evidence="6 9" id="KW-0472">Membrane</keyword>
<dbReference type="Proteomes" id="UP000030787">
    <property type="component" value="Chromosome"/>
</dbReference>
<dbReference type="HOGENOM" id="CLU_191921_2_1_2"/>
<keyword evidence="4 9" id="KW-1133">Transmembrane helix</keyword>
<evidence type="ECO:0000256" key="7">
    <source>
        <dbReference type="ARBA" id="ARBA00037847"/>
    </source>
</evidence>
<name>A0A0A7LDC3_9ARCH</name>
<evidence type="ECO:0000256" key="5">
    <source>
        <dbReference type="ARBA" id="ARBA00023010"/>
    </source>
</evidence>
<reference evidence="10 11" key="1">
    <citation type="journal article" date="2014" name="Appl. Environ. Microbiol.">
        <title>Comparative Genome Analysis of 'Candidatus Methanoplasma termitum' Indicates a New Mode of Energy Metabolism in the Seventh Order of Methanogens.</title>
        <authorList>
            <person name="Lang K."/>
            <person name="Schuldes J."/>
            <person name="Klingl A."/>
            <person name="Poehlein A."/>
            <person name="Daniel R."/>
            <person name="Brune A."/>
        </authorList>
    </citation>
    <scope>NUCLEOTIDE SEQUENCE [LARGE SCALE GENOMIC DNA]</scope>
    <source>
        <strain evidence="11">Mpt1</strain>
    </source>
</reference>
<dbReference type="Pfam" id="PF00584">
    <property type="entry name" value="SecE"/>
    <property type="match status" value="1"/>
</dbReference>
<dbReference type="InterPro" id="IPR001901">
    <property type="entry name" value="Translocase_SecE/Sec61-g"/>
</dbReference>
<comment type="subcellular location">
    <subcellularLocation>
        <location evidence="7">Endomembrane system</location>
        <topology evidence="7">Single-pass membrane protein</topology>
    </subcellularLocation>
</comment>
<evidence type="ECO:0000313" key="11">
    <source>
        <dbReference type="Proteomes" id="UP000030787"/>
    </source>
</evidence>
<dbReference type="OrthoDB" id="52835at2157"/>
<dbReference type="AlphaFoldDB" id="A0A0A7LDC3"/>
<keyword evidence="1" id="KW-0813">Transport</keyword>
<keyword evidence="5" id="KW-0811">Translocation</keyword>
<evidence type="ECO:0000256" key="2">
    <source>
        <dbReference type="ARBA" id="ARBA00022692"/>
    </source>
</evidence>
<dbReference type="EMBL" id="CP010070">
    <property type="protein sequence ID" value="AIZ57064.1"/>
    <property type="molecule type" value="Genomic_DNA"/>
</dbReference>
<evidence type="ECO:0000256" key="3">
    <source>
        <dbReference type="ARBA" id="ARBA00022927"/>
    </source>
</evidence>
<organism evidence="10 11">
    <name type="scientific">Candidatus Methanoplasma termitum</name>
    <dbReference type="NCBI Taxonomy" id="1577791"/>
    <lineage>
        <taxon>Archaea</taxon>
        <taxon>Methanobacteriati</taxon>
        <taxon>Thermoplasmatota</taxon>
        <taxon>Thermoplasmata</taxon>
        <taxon>Methanomassiliicoccales</taxon>
        <taxon>Methanomassiliicoccaceae</taxon>
        <taxon>Candidatus Methanoplasma</taxon>
    </lineage>
</organism>
<dbReference type="Gene3D" id="1.20.5.820">
    <property type="entry name" value="Preprotein translocase SecE subunit"/>
    <property type="match status" value="1"/>
</dbReference>
<proteinExistence type="predicted"/>
<evidence type="ECO:0000313" key="10">
    <source>
        <dbReference type="EMBL" id="AIZ57064.1"/>
    </source>
</evidence>
<feature type="transmembrane region" description="Helical" evidence="9">
    <location>
        <begin position="44"/>
        <end position="66"/>
    </location>
</feature>
<accession>A0A0A7LDC3</accession>
<keyword evidence="2 9" id="KW-0812">Transmembrane</keyword>
<dbReference type="STRING" id="1577791.Mpt1_c12020"/>
<dbReference type="InterPro" id="IPR008158">
    <property type="entry name" value="Translocase_Sec61-g"/>
</dbReference>
<dbReference type="GO" id="GO:0016020">
    <property type="term" value="C:membrane"/>
    <property type="evidence" value="ECO:0007669"/>
    <property type="project" value="InterPro"/>
</dbReference>
<protein>
    <submittedName>
        <fullName evidence="10">Preprotein translocase subunit SecE</fullName>
    </submittedName>
</protein>
<dbReference type="InterPro" id="IPR023391">
    <property type="entry name" value="Prot_translocase_SecE_dom_sf"/>
</dbReference>
<gene>
    <name evidence="10" type="ORF">Mpt1_c12020</name>
</gene>
<feature type="region of interest" description="Disordered" evidence="8">
    <location>
        <begin position="1"/>
        <end position="20"/>
    </location>
</feature>
<dbReference type="SUPFAM" id="SSF103456">
    <property type="entry name" value="Preprotein translocase SecE subunit"/>
    <property type="match status" value="1"/>
</dbReference>
<dbReference type="GeneID" id="24818865"/>
<evidence type="ECO:0000256" key="6">
    <source>
        <dbReference type="ARBA" id="ARBA00023136"/>
    </source>
</evidence>
<dbReference type="RefSeq" id="WP_048113089.1">
    <property type="nucleotide sequence ID" value="NZ_CP010070.1"/>
</dbReference>
<evidence type="ECO:0000256" key="8">
    <source>
        <dbReference type="SAM" id="MobiDB-lite"/>
    </source>
</evidence>
<dbReference type="GO" id="GO:0008320">
    <property type="term" value="F:protein transmembrane transporter activity"/>
    <property type="evidence" value="ECO:0007669"/>
    <property type="project" value="InterPro"/>
</dbReference>
<dbReference type="NCBIfam" id="TIGR00327">
    <property type="entry name" value="secE_euk_arch"/>
    <property type="match status" value="1"/>
</dbReference>
<sequence>MGIEERADGIQNSFESKTKNLGRGKYGRILKMARTPTREEYKKTCYIAALGMIVVGAVGFAIMWIMTYLPDYF</sequence>